<feature type="compositionally biased region" description="Low complexity" evidence="3">
    <location>
        <begin position="352"/>
        <end position="361"/>
    </location>
</feature>
<dbReference type="EMBL" id="GL433843">
    <property type="protein sequence ID" value="EFN55821.1"/>
    <property type="molecule type" value="Genomic_DNA"/>
</dbReference>
<dbReference type="GO" id="GO:0005249">
    <property type="term" value="F:voltage-gated potassium channel activity"/>
    <property type="evidence" value="ECO:0007669"/>
    <property type="project" value="InterPro"/>
</dbReference>
<feature type="transmembrane region" description="Helical" evidence="4">
    <location>
        <begin position="182"/>
        <end position="204"/>
    </location>
</feature>
<evidence type="ECO:0000256" key="2">
    <source>
        <dbReference type="ARBA" id="ARBA00022882"/>
    </source>
</evidence>
<gene>
    <name evidence="5" type="ORF">CHLNCDRAFT_145338</name>
</gene>
<keyword evidence="2" id="KW-0406">Ion transport</keyword>
<keyword evidence="1" id="KW-0631">Potassium channel</keyword>
<accession>E1ZE74</accession>
<evidence type="ECO:0008006" key="7">
    <source>
        <dbReference type="Google" id="ProtNLM"/>
    </source>
</evidence>
<feature type="transmembrane region" description="Helical" evidence="4">
    <location>
        <begin position="43"/>
        <end position="60"/>
    </location>
</feature>
<dbReference type="STRING" id="554065.E1ZE74"/>
<evidence type="ECO:0000256" key="3">
    <source>
        <dbReference type="SAM" id="MobiDB-lite"/>
    </source>
</evidence>
<dbReference type="InParanoid" id="E1ZE74"/>
<feature type="region of interest" description="Disordered" evidence="3">
    <location>
        <begin position="335"/>
        <end position="372"/>
    </location>
</feature>
<dbReference type="PANTHER" id="PTHR45743:SF2">
    <property type="entry name" value="POTASSIUM CHANNEL AKT1"/>
    <property type="match status" value="1"/>
</dbReference>
<dbReference type="Gene3D" id="2.60.120.10">
    <property type="entry name" value="Jelly Rolls"/>
    <property type="match status" value="1"/>
</dbReference>
<dbReference type="KEGG" id="cvr:CHLNCDRAFT_145338"/>
<dbReference type="Proteomes" id="UP000008141">
    <property type="component" value="Unassembled WGS sequence"/>
</dbReference>
<proteinExistence type="predicted"/>
<dbReference type="SUPFAM" id="SSF81324">
    <property type="entry name" value="Voltage-gated potassium channels"/>
    <property type="match status" value="1"/>
</dbReference>
<feature type="transmembrane region" description="Helical" evidence="4">
    <location>
        <begin position="138"/>
        <end position="162"/>
    </location>
</feature>
<reference evidence="5 6" key="1">
    <citation type="journal article" date="2010" name="Plant Cell">
        <title>The Chlorella variabilis NC64A genome reveals adaptation to photosymbiosis, coevolution with viruses, and cryptic sex.</title>
        <authorList>
            <person name="Blanc G."/>
            <person name="Duncan G."/>
            <person name="Agarkova I."/>
            <person name="Borodovsky M."/>
            <person name="Gurnon J."/>
            <person name="Kuo A."/>
            <person name="Lindquist E."/>
            <person name="Lucas S."/>
            <person name="Pangilinan J."/>
            <person name="Polle J."/>
            <person name="Salamov A."/>
            <person name="Terry A."/>
            <person name="Yamada T."/>
            <person name="Dunigan D.D."/>
            <person name="Grigoriev I.V."/>
            <person name="Claverie J.M."/>
            <person name="Van Etten J.L."/>
        </authorList>
    </citation>
    <scope>NUCLEOTIDE SEQUENCE [LARGE SCALE GENOMIC DNA]</scope>
    <source>
        <strain evidence="5 6">NC64A</strain>
    </source>
</reference>
<evidence type="ECO:0000256" key="1">
    <source>
        <dbReference type="ARBA" id="ARBA00022826"/>
    </source>
</evidence>
<dbReference type="GeneID" id="17355251"/>
<dbReference type="InterPro" id="IPR045319">
    <property type="entry name" value="KAT/AKT"/>
</dbReference>
<dbReference type="OrthoDB" id="426293at2759"/>
<keyword evidence="4" id="KW-0812">Transmembrane</keyword>
<keyword evidence="2" id="KW-0851">Voltage-gated channel</keyword>
<keyword evidence="6" id="KW-1185">Reference proteome</keyword>
<keyword evidence="4" id="KW-1133">Transmembrane helix</keyword>
<keyword evidence="1" id="KW-0633">Potassium transport</keyword>
<name>E1ZE74_CHLVA</name>
<keyword evidence="2" id="KW-0407">Ion channel</keyword>
<evidence type="ECO:0000256" key="4">
    <source>
        <dbReference type="SAM" id="Phobius"/>
    </source>
</evidence>
<evidence type="ECO:0000313" key="5">
    <source>
        <dbReference type="EMBL" id="EFN55821.1"/>
    </source>
</evidence>
<keyword evidence="1" id="KW-0630">Potassium</keyword>
<protein>
    <recommendedName>
        <fullName evidence="7">Cyclic nucleotide-binding domain-containing protein</fullName>
    </recommendedName>
</protein>
<keyword evidence="2" id="KW-0813">Transport</keyword>
<dbReference type="GO" id="GO:0034702">
    <property type="term" value="C:monoatomic ion channel complex"/>
    <property type="evidence" value="ECO:0007669"/>
    <property type="project" value="UniProtKB-KW"/>
</dbReference>
<dbReference type="InterPro" id="IPR014710">
    <property type="entry name" value="RmlC-like_jellyroll"/>
</dbReference>
<keyword evidence="4" id="KW-0472">Membrane</keyword>
<feature type="transmembrane region" description="Helical" evidence="4">
    <location>
        <begin position="108"/>
        <end position="131"/>
    </location>
</feature>
<organism evidence="6">
    <name type="scientific">Chlorella variabilis</name>
    <name type="common">Green alga</name>
    <dbReference type="NCBI Taxonomy" id="554065"/>
    <lineage>
        <taxon>Eukaryota</taxon>
        <taxon>Viridiplantae</taxon>
        <taxon>Chlorophyta</taxon>
        <taxon>core chlorophytes</taxon>
        <taxon>Trebouxiophyceae</taxon>
        <taxon>Chlorellales</taxon>
        <taxon>Chlorellaceae</taxon>
        <taxon>Chlorella clade</taxon>
        <taxon>Chlorella</taxon>
    </lineage>
</organism>
<evidence type="ECO:0000313" key="6">
    <source>
        <dbReference type="Proteomes" id="UP000008141"/>
    </source>
</evidence>
<dbReference type="AlphaFoldDB" id="E1ZE74"/>
<sequence length="549" mass="59337">MALDEGDDERLAAVAADAGREVPIEHVTINAAALSIFSNLVDMTYTAFIVALSVGFNHSAGEQHSWLSGCDWFGSAVYILDIVVNFNTGIVVTWGSRAVVVRDARTCAWYYIRHGTFVVDFVATIPFVPIVSLLSPRMVLLFTSFFSLAVLVNLLGCLWWNMALDEENKDYDLLAASDPNRWTVSCYFALTTLVTIVAFFGYLLNSVANEVEENMVDLGLPNWLKRKIRGYYAFRPKQSRAAAHILATASAPVLLFSGQQLQDAATIRRQGQAAEEEGGPCFFILEEGEMRVVHKGDETRVRRHAVGSRINFSGPAVIGIAALFSPAACQHQDDRRLAAVAPQQASDDDGDSSSSSSSGGSSHAGPIEDPIDDDASAWQQHALALTECHLWRINCRQLYAALRQSQPAVLLHLVRRLLGTLGVRAGGGGGGTSTGATLAPNSTGGKEAADSSAQHQQFHLQHSMVDRLRRIATELEAASEQQQRKDQQPVPHNGGTAGRVSLATSLTTSYSLSRSSWRTDPSVELASVAVGEPGVWGSAEAADNVWHTD</sequence>
<dbReference type="PANTHER" id="PTHR45743">
    <property type="entry name" value="POTASSIUM CHANNEL AKT1"/>
    <property type="match status" value="1"/>
</dbReference>
<feature type="transmembrane region" description="Helical" evidence="4">
    <location>
        <begin position="72"/>
        <end position="96"/>
    </location>
</feature>
<dbReference type="RefSeq" id="XP_005847923.1">
    <property type="nucleotide sequence ID" value="XM_005847861.1"/>
</dbReference>
<feature type="region of interest" description="Disordered" evidence="3">
    <location>
        <begin position="477"/>
        <end position="500"/>
    </location>
</feature>